<dbReference type="Proteomes" id="UP000249061">
    <property type="component" value="Unassembled WGS sequence"/>
</dbReference>
<reference evidence="1 2" key="1">
    <citation type="submission" date="2017-08" db="EMBL/GenBank/DDBJ databases">
        <title>Infants hospitalized years apart are colonized by the same room-sourced microbial strains.</title>
        <authorList>
            <person name="Brooks B."/>
            <person name="Olm M.R."/>
            <person name="Firek B.A."/>
            <person name="Baker R."/>
            <person name="Thomas B.C."/>
            <person name="Morowitz M.J."/>
            <person name="Banfield J.F."/>
        </authorList>
    </citation>
    <scope>NUCLEOTIDE SEQUENCE [LARGE SCALE GENOMIC DNA]</scope>
    <source>
        <strain evidence="1">S2_003_000_R2_14</strain>
    </source>
</reference>
<evidence type="ECO:0000313" key="2">
    <source>
        <dbReference type="Proteomes" id="UP000249061"/>
    </source>
</evidence>
<dbReference type="SUPFAM" id="SSF52540">
    <property type="entry name" value="P-loop containing nucleoside triphosphate hydrolases"/>
    <property type="match status" value="1"/>
</dbReference>
<sequence>MGQMSASDLLELTITRVRGYVEPFSLSFEKHQKLCIVYGENGTGKSTLCDALELLCENTVGSLEGRGLGKTDKYLAPLGLVGAGSVELKAAGPVVYSASLSGGRVVRAPDGAKPRVVVLRRAQVLKLVNASAADRYGEIASLVDVSRVEASEAALAKLEKDTARSASDSGARLAGAKQILEDLFNVAAAAGDPIAWARKEAGAEVPALRAEAARLQTLIEARAALARRHETVSAEVKVATAAGLAAEAAAKSVAALERRDDVPQSELVSLLTAASRLLSAHGERDECPLCESTTQASGLRLRVEDRLSALRALQTAMTQSANANRAHEQAEQIVARERQGYEVERETFLQAERDLVASGAAPSATAAPPLVAEQLPAWLGDTGAAYEEVNQRRATLVTRAENLERLRRALTTYDDDYEIADRATKLLGAVKAAHERVRSTRHAFVNGVLEQISEEVGRLYDQVHPGEGIGKISLALDAKRRASLDLSTSFQTAAAVPPQAYLSDSHLDTLGVCVFLALAKLRDAASTILVLDDVLASVDEPHVDRLVELIHRESKGFRHVLVTTHYRPWREKLRWGWLKDGQCQVVELARWAPNVGPTLLRSTPEIERLRKLLNDDDFDPQAACAKAGVLLEAVLDFLTELYALKLPRKPRGEWTLGDLLPAFGKKLKAALRVEHQDPTNPSTYVTHDLGPIVGELQRVAQIRNLQGAHFNRLSFELLDSDAKHFATKVLEMADLLVHPEHGWPRSDKSGSYWASAKDARRLHPLKEPA</sequence>
<dbReference type="Gene3D" id="3.40.50.300">
    <property type="entry name" value="P-loop containing nucleotide triphosphate hydrolases"/>
    <property type="match status" value="2"/>
</dbReference>
<dbReference type="PANTHER" id="PTHR32114">
    <property type="entry name" value="ABC TRANSPORTER ABCH.3"/>
    <property type="match status" value="1"/>
</dbReference>
<dbReference type="CDD" id="cd00267">
    <property type="entry name" value="ABC_ATPase"/>
    <property type="match status" value="1"/>
</dbReference>
<dbReference type="PANTHER" id="PTHR32114:SF2">
    <property type="entry name" value="ABC TRANSPORTER ABCH.3"/>
    <property type="match status" value="1"/>
</dbReference>
<dbReference type="AlphaFoldDB" id="A0A2W5SYE9"/>
<dbReference type="EMBL" id="QFQP01000059">
    <property type="protein sequence ID" value="PZR04355.1"/>
    <property type="molecule type" value="Genomic_DNA"/>
</dbReference>
<organism evidence="1 2">
    <name type="scientific">Archangium gephyra</name>
    <dbReference type="NCBI Taxonomy" id="48"/>
    <lineage>
        <taxon>Bacteria</taxon>
        <taxon>Pseudomonadati</taxon>
        <taxon>Myxococcota</taxon>
        <taxon>Myxococcia</taxon>
        <taxon>Myxococcales</taxon>
        <taxon>Cystobacterineae</taxon>
        <taxon>Archangiaceae</taxon>
        <taxon>Archangium</taxon>
    </lineage>
</organism>
<comment type="caution">
    <text evidence="1">The sequence shown here is derived from an EMBL/GenBank/DDBJ whole genome shotgun (WGS) entry which is preliminary data.</text>
</comment>
<protein>
    <recommendedName>
        <fullName evidence="3">Rad50/SbcC-type AAA domain-containing protein</fullName>
    </recommendedName>
</protein>
<accession>A0A2W5SYE9</accession>
<evidence type="ECO:0000313" key="1">
    <source>
        <dbReference type="EMBL" id="PZR04355.1"/>
    </source>
</evidence>
<gene>
    <name evidence="1" type="ORF">DI536_34395</name>
</gene>
<proteinExistence type="predicted"/>
<evidence type="ECO:0008006" key="3">
    <source>
        <dbReference type="Google" id="ProtNLM"/>
    </source>
</evidence>
<name>A0A2W5SYE9_9BACT</name>
<dbReference type="InterPro" id="IPR027417">
    <property type="entry name" value="P-loop_NTPase"/>
</dbReference>